<proteinExistence type="inferred from homology"/>
<dbReference type="GeneID" id="81358455"/>
<dbReference type="OrthoDB" id="527344at2759"/>
<feature type="domain" description="BZIP" evidence="12">
    <location>
        <begin position="308"/>
        <end position="371"/>
    </location>
</feature>
<reference evidence="13" key="2">
    <citation type="journal article" date="2023" name="IMA Fungus">
        <title>Comparative genomic study of the Penicillium genus elucidates a diverse pangenome and 15 lateral gene transfer events.</title>
        <authorList>
            <person name="Petersen C."/>
            <person name="Sorensen T."/>
            <person name="Nielsen M.R."/>
            <person name="Sondergaard T.E."/>
            <person name="Sorensen J.L."/>
            <person name="Fitzpatrick D.A."/>
            <person name="Frisvad J.C."/>
            <person name="Nielsen K.L."/>
        </authorList>
    </citation>
    <scope>NUCLEOTIDE SEQUENCE</scope>
    <source>
        <strain evidence="13">IBT 30761</strain>
    </source>
</reference>
<sequence>MATLAEHPMQATQSPMPTMNAAYDHDLDSFINFDQLAYTSADPARPKVALASQPSVASTDFGSSDARSASFASSGQSPMAFQAPSHHYEEHRQQTGLPPGALSMTYNQVNPMGFGNANQGYGMNGEMFPTHMKREDAPFDFNTAPTRNPSEMDIESDGMNNTPYYVPTNQNKNQFVDPNALGGHELAQAGPSTQVGRMYPGMHQQQAAMAKAAAQQQKQHEMMRQQVQQRRVEESPGATPNRVSRQPDPVVEERISRLLQQMRQNAVANGEASPTPSSVMPHMAKSKKDEADMDEDERLLASEEGKKLSSKERRQLRNKVSARAFRSRRKEYIGQLESEIAARTNEAHDLRMQNRALFEENARLNDLARMLLASPHFSNFLQEMPDSVGSQVQAPQQQAQQAPQPQQPAVPKETSAPRPQEFQMQQNPQVMMVPNQGMDASMMNNGGWNSGIDMNYGNTPVFAVLDVPEGPALDVEVLSGKSYSPIEITESSKNEAPVLDRPESEEPVQQSDIGVANPDVEIDESDPAFALFVDSPAPSASSDVPAFDGVQSEKASQYELVVDPSEVSASAKSRFNQLCATKLASLQARGTLFTAALRAGSRTLPQTAIASIDRAAAFRSVTHPQAPGRPATGLSLLSRARSSKLRKKQPAAPRPAPLRARQQKLEAERQKVKQEKEHIAPDTVVLNTTRASRSELVLARKSLLERAEESSCFWSHPMKFHWQVLTTPTADTPGTFLSLHFPEKRYIFGQLSEGTQRACVQRGTRLSSHLNQIFITGRTEWANNGGLIGVILTIADATAATTNALEEAARKKQQIAAQRSATEGPSYKPSPTPMAPVEALKKNARVSIHGGTNIMHTMATARRFVFRKGLPIYMNEYSAESIAKGLPASAEDPFQEPTWHDENIKVWVVPIKPTASRVPSPSRSQSPRKRSLDEFQETVDPGAQKTHDDLLRQSIVQDMFNSTWKMDALHETPLADVKMPATLFVRNPETKDLEIYKGPIPGDGQPLPDITVLVRKPWPGATVETLPTTTPSKESLCYIVRNYDVRGKFDVNKARSLGITTGAEFSALTSGRSVTNPDGQEVTPDMVIGPPRLGQGVAIMEVPSPEYVEDMVNRPEWNSPAVTGQLKVFFWILGPGVGEHPKFREFVARMSESRHLVSGTDYCPNYLALESSAQASIRLNRLKGDNYSIPVHDNETLPQRGVAGSPEAGAIDFQNLPFETMKPGLIVQMEPTFQVDTNEITKPVNTAMTVRIPASVTQRLDTIAKRTKKPEFQKKLADFRDGLPGADAEVIALGTGSSAPSKYRNVSATLLHAPGYGYYLLDCGENTLGQLKRVFEPEQLREVLQNLRMIWISHLHADHHLGTVSVIRAWYHEVYGPNATPAAQPETDLAKILQEKRLAVVSDEMMITWLEEYSSVENFGFDKVLPLSAHPEAVENTIITRFSYRQKQDGGPPFGPFGPDKISLSFLQDSDPLTPLLKQATGLSDLLTTKVKHCRGALALSLVFPDGFKVSYSGDCRPSDKFASIGAGSTLLIHEATFSNDMLGSAIAKRHSTASEALEVAKRMNARSVFLTHFSQRYQKIAQLDQNPVAYNKSRSQNAGEDAGPGADADIPLDEEPEPEPAEQAATQTAHSLLDDINFPTQDRPSLSADGSRIPLKNVPVAAAMDYMHIKVGDLIYAQAYAPALEKMVEVMEQSTASEAERQKKHRQKEEEERKAAKMKKHSKERAAEALATAAALAASLAADAEKQSVWSADESEDGWVTSDPE</sequence>
<feature type="region of interest" description="Disordered" evidence="11">
    <location>
        <begin position="641"/>
        <end position="680"/>
    </location>
</feature>
<evidence type="ECO:0000256" key="6">
    <source>
        <dbReference type="ARBA" id="ARBA00022722"/>
    </source>
</evidence>
<dbReference type="CDD" id="cd14810">
    <property type="entry name" value="bZIP_u1"/>
    <property type="match status" value="1"/>
</dbReference>
<evidence type="ECO:0000256" key="2">
    <source>
        <dbReference type="ARBA" id="ARBA00001947"/>
    </source>
</evidence>
<dbReference type="Pfam" id="PF00170">
    <property type="entry name" value="bZIP_1"/>
    <property type="match status" value="1"/>
</dbReference>
<dbReference type="InterPro" id="IPR047151">
    <property type="entry name" value="RNZ2-like"/>
</dbReference>
<dbReference type="PANTHER" id="PTHR12553">
    <property type="entry name" value="ZINC PHOSPHODIESTERASE ELAC PROTEIN 2"/>
    <property type="match status" value="1"/>
</dbReference>
<dbReference type="Proteomes" id="UP001149074">
    <property type="component" value="Unassembled WGS sequence"/>
</dbReference>
<dbReference type="InterPro" id="IPR046347">
    <property type="entry name" value="bZIP_sf"/>
</dbReference>
<feature type="compositionally biased region" description="Basic and acidic residues" evidence="11">
    <location>
        <begin position="490"/>
        <end position="504"/>
    </location>
</feature>
<feature type="region of interest" description="Disordered" evidence="11">
    <location>
        <begin position="1745"/>
        <end position="1766"/>
    </location>
</feature>
<dbReference type="GO" id="GO:0046872">
    <property type="term" value="F:metal ion binding"/>
    <property type="evidence" value="ECO:0007669"/>
    <property type="project" value="UniProtKB-KW"/>
</dbReference>
<evidence type="ECO:0000256" key="10">
    <source>
        <dbReference type="ARBA" id="ARBA00022833"/>
    </source>
</evidence>
<feature type="region of interest" description="Disordered" evidence="11">
    <location>
        <begin position="1594"/>
        <end position="1629"/>
    </location>
</feature>
<feature type="region of interest" description="Disordered" evidence="11">
    <location>
        <begin position="488"/>
        <end position="512"/>
    </location>
</feature>
<dbReference type="InterPro" id="IPR027794">
    <property type="entry name" value="tRNase_Z_dom"/>
</dbReference>
<evidence type="ECO:0000256" key="9">
    <source>
        <dbReference type="ARBA" id="ARBA00022801"/>
    </source>
</evidence>
<dbReference type="PROSITE" id="PS50217">
    <property type="entry name" value="BZIP"/>
    <property type="match status" value="1"/>
</dbReference>
<comment type="similarity">
    <text evidence="3">Belongs to the RNase Z family.</text>
</comment>
<dbReference type="FunFam" id="1.20.5.170:FF:000031">
    <property type="entry name" value="BZIP transcription factor (MeaB)"/>
    <property type="match status" value="1"/>
</dbReference>
<keyword evidence="7" id="KW-0479">Metal-binding</keyword>
<evidence type="ECO:0000256" key="8">
    <source>
        <dbReference type="ARBA" id="ARBA00022759"/>
    </source>
</evidence>
<feature type="compositionally biased region" description="Basic and acidic residues" evidence="11">
    <location>
        <begin position="298"/>
        <end position="315"/>
    </location>
</feature>
<keyword evidence="5" id="KW-0819">tRNA processing</keyword>
<dbReference type="Gene3D" id="3.60.15.10">
    <property type="entry name" value="Ribonuclease Z/Hydroxyacylglutathione hydrolase-like"/>
    <property type="match status" value="2"/>
</dbReference>
<dbReference type="EC" id="3.1.26.11" evidence="4"/>
<name>A0A9W9FHA6_9EURO</name>
<feature type="compositionally biased region" description="Acidic residues" evidence="11">
    <location>
        <begin position="1611"/>
        <end position="1621"/>
    </location>
</feature>
<feature type="region of interest" description="Disordered" evidence="11">
    <location>
        <begin position="212"/>
        <end position="249"/>
    </location>
</feature>
<organism evidence="13 14">
    <name type="scientific">Penicillium argentinense</name>
    <dbReference type="NCBI Taxonomy" id="1131581"/>
    <lineage>
        <taxon>Eukaryota</taxon>
        <taxon>Fungi</taxon>
        <taxon>Dikarya</taxon>
        <taxon>Ascomycota</taxon>
        <taxon>Pezizomycotina</taxon>
        <taxon>Eurotiomycetes</taxon>
        <taxon>Eurotiomycetidae</taxon>
        <taxon>Eurotiales</taxon>
        <taxon>Aspergillaceae</taxon>
        <taxon>Penicillium</taxon>
    </lineage>
</organism>
<feature type="compositionally biased region" description="Low complexity" evidence="11">
    <location>
        <begin position="1599"/>
        <end position="1610"/>
    </location>
</feature>
<keyword evidence="8" id="KW-0255">Endonuclease</keyword>
<dbReference type="InterPro" id="IPR004827">
    <property type="entry name" value="bZIP"/>
</dbReference>
<keyword evidence="14" id="KW-1185">Reference proteome</keyword>
<reference evidence="13" key="1">
    <citation type="submission" date="2022-11" db="EMBL/GenBank/DDBJ databases">
        <authorList>
            <person name="Petersen C."/>
        </authorList>
    </citation>
    <scope>NUCLEOTIDE SEQUENCE</scope>
    <source>
        <strain evidence="13">IBT 30761</strain>
    </source>
</reference>
<feature type="compositionally biased region" description="Low complexity" evidence="11">
    <location>
        <begin position="60"/>
        <end position="75"/>
    </location>
</feature>
<dbReference type="GO" id="GO:1990180">
    <property type="term" value="P:mitochondrial tRNA 3'-end processing"/>
    <property type="evidence" value="ECO:0007669"/>
    <property type="project" value="TreeGrafter"/>
</dbReference>
<keyword evidence="10" id="KW-0862">Zinc</keyword>
<keyword evidence="9" id="KW-0378">Hydrolase</keyword>
<gene>
    <name evidence="13" type="ORF">N7532_006983</name>
</gene>
<dbReference type="InterPro" id="IPR036866">
    <property type="entry name" value="RibonucZ/Hydroxyglut_hydro"/>
</dbReference>
<dbReference type="RefSeq" id="XP_056475635.1">
    <property type="nucleotide sequence ID" value="XM_056619476.1"/>
</dbReference>
<evidence type="ECO:0000256" key="1">
    <source>
        <dbReference type="ARBA" id="ARBA00000402"/>
    </source>
</evidence>
<dbReference type="CDD" id="cd07718">
    <property type="entry name" value="RNaseZ_ELAC1_ELAC2-C-term-like_MBL-fold"/>
    <property type="match status" value="1"/>
</dbReference>
<feature type="region of interest" description="Disordered" evidence="11">
    <location>
        <begin position="1696"/>
        <end position="1728"/>
    </location>
</feature>
<comment type="cofactor">
    <cofactor evidence="2">
        <name>Zn(2+)</name>
        <dbReference type="ChEBI" id="CHEBI:29105"/>
    </cofactor>
</comment>
<dbReference type="EMBL" id="JAPQKI010000005">
    <property type="protein sequence ID" value="KAJ5099982.1"/>
    <property type="molecule type" value="Genomic_DNA"/>
</dbReference>
<comment type="catalytic activity">
    <reaction evidence="1">
        <text>Endonucleolytic cleavage of RNA, removing extra 3' nucleotides from tRNA precursor, generating 3' termini of tRNAs. A 3'-hydroxy group is left at the tRNA terminus and a 5'-phosphoryl group is left at the trailer molecule.</text>
        <dbReference type="EC" id="3.1.26.11"/>
    </reaction>
</comment>
<evidence type="ECO:0000256" key="7">
    <source>
        <dbReference type="ARBA" id="ARBA00022723"/>
    </source>
</evidence>
<feature type="compositionally biased region" description="Low complexity" evidence="11">
    <location>
        <begin position="916"/>
        <end position="925"/>
    </location>
</feature>
<feature type="region of interest" description="Disordered" evidence="11">
    <location>
        <begin position="266"/>
        <end position="315"/>
    </location>
</feature>
<dbReference type="PANTHER" id="PTHR12553:SF49">
    <property type="entry name" value="ZINC PHOSPHODIESTERASE ELAC PROTEIN 2"/>
    <property type="match status" value="1"/>
</dbReference>
<evidence type="ECO:0000259" key="12">
    <source>
        <dbReference type="PROSITE" id="PS50217"/>
    </source>
</evidence>
<keyword evidence="6" id="KW-0540">Nuclease</keyword>
<evidence type="ECO:0000256" key="11">
    <source>
        <dbReference type="SAM" id="MobiDB-lite"/>
    </source>
</evidence>
<dbReference type="SUPFAM" id="SSF57959">
    <property type="entry name" value="Leucine zipper domain"/>
    <property type="match status" value="1"/>
</dbReference>
<evidence type="ECO:0000313" key="14">
    <source>
        <dbReference type="Proteomes" id="UP001149074"/>
    </source>
</evidence>
<dbReference type="GO" id="GO:0005739">
    <property type="term" value="C:mitochondrion"/>
    <property type="evidence" value="ECO:0007669"/>
    <property type="project" value="TreeGrafter"/>
</dbReference>
<feature type="region of interest" description="Disordered" evidence="11">
    <location>
        <begin position="386"/>
        <end position="428"/>
    </location>
</feature>
<evidence type="ECO:0000313" key="13">
    <source>
        <dbReference type="EMBL" id="KAJ5099982.1"/>
    </source>
</evidence>
<accession>A0A9W9FHA6</accession>
<dbReference type="Gene3D" id="1.20.5.170">
    <property type="match status" value="1"/>
</dbReference>
<dbReference type="Pfam" id="PF13691">
    <property type="entry name" value="Lactamase_B_4"/>
    <property type="match status" value="1"/>
</dbReference>
<feature type="compositionally biased region" description="Basic and acidic residues" evidence="11">
    <location>
        <begin position="663"/>
        <end position="680"/>
    </location>
</feature>
<feature type="region of interest" description="Disordered" evidence="11">
    <location>
        <begin position="57"/>
        <end position="97"/>
    </location>
</feature>
<dbReference type="GO" id="GO:0003700">
    <property type="term" value="F:DNA-binding transcription factor activity"/>
    <property type="evidence" value="ECO:0007669"/>
    <property type="project" value="InterPro"/>
</dbReference>
<evidence type="ECO:0000256" key="4">
    <source>
        <dbReference type="ARBA" id="ARBA00012477"/>
    </source>
</evidence>
<dbReference type="GO" id="GO:0042781">
    <property type="term" value="F:3'-tRNA processing endoribonuclease activity"/>
    <property type="evidence" value="ECO:0007669"/>
    <property type="project" value="UniProtKB-EC"/>
</dbReference>
<feature type="compositionally biased region" description="Low complexity" evidence="11">
    <location>
        <begin position="391"/>
        <end position="411"/>
    </location>
</feature>
<comment type="caution">
    <text evidence="13">The sequence shown here is derived from an EMBL/GenBank/DDBJ whole genome shotgun (WGS) entry which is preliminary data.</text>
</comment>
<dbReference type="SMART" id="SM00338">
    <property type="entry name" value="BRLZ"/>
    <property type="match status" value="1"/>
</dbReference>
<feature type="compositionally biased region" description="Polar residues" evidence="11">
    <location>
        <begin position="266"/>
        <end position="278"/>
    </location>
</feature>
<feature type="region of interest" description="Disordered" evidence="11">
    <location>
        <begin position="812"/>
        <end position="835"/>
    </location>
</feature>
<evidence type="ECO:0000256" key="5">
    <source>
        <dbReference type="ARBA" id="ARBA00022694"/>
    </source>
</evidence>
<dbReference type="SUPFAM" id="SSF56281">
    <property type="entry name" value="Metallo-hydrolase/oxidoreductase"/>
    <property type="match status" value="2"/>
</dbReference>
<evidence type="ECO:0000256" key="3">
    <source>
        <dbReference type="ARBA" id="ARBA00007823"/>
    </source>
</evidence>
<protein>
    <recommendedName>
        <fullName evidence="4">ribonuclease Z</fullName>
        <ecNumber evidence="4">3.1.26.11</ecNumber>
    </recommendedName>
</protein>
<feature type="region of interest" description="Disordered" evidence="11">
    <location>
        <begin position="915"/>
        <end position="943"/>
    </location>
</feature>